<proteinExistence type="predicted"/>
<name>A0A1L9V3I2_ASPGL</name>
<evidence type="ECO:0000313" key="2">
    <source>
        <dbReference type="Proteomes" id="UP000184300"/>
    </source>
</evidence>
<dbReference type="GeneID" id="34457918"/>
<keyword evidence="2" id="KW-1185">Reference proteome</keyword>
<protein>
    <submittedName>
        <fullName evidence="1">Uncharacterized protein</fullName>
    </submittedName>
</protein>
<dbReference type="EMBL" id="KV878937">
    <property type="protein sequence ID" value="OJJ78451.1"/>
    <property type="molecule type" value="Genomic_DNA"/>
</dbReference>
<evidence type="ECO:0000313" key="1">
    <source>
        <dbReference type="EMBL" id="OJJ78451.1"/>
    </source>
</evidence>
<organism evidence="1 2">
    <name type="scientific">Aspergillus glaucus CBS 516.65</name>
    <dbReference type="NCBI Taxonomy" id="1160497"/>
    <lineage>
        <taxon>Eukaryota</taxon>
        <taxon>Fungi</taxon>
        <taxon>Dikarya</taxon>
        <taxon>Ascomycota</taxon>
        <taxon>Pezizomycotina</taxon>
        <taxon>Eurotiomycetes</taxon>
        <taxon>Eurotiomycetidae</taxon>
        <taxon>Eurotiales</taxon>
        <taxon>Aspergillaceae</taxon>
        <taxon>Aspergillus</taxon>
        <taxon>Aspergillus subgen. Aspergillus</taxon>
    </lineage>
</organism>
<dbReference type="AlphaFoldDB" id="A0A1L9V3I2"/>
<accession>A0A1L9V3I2</accession>
<sequence>MLNVLLLSAGVDEDVIKVYNTTCVKKAAEGSVYVRLKSCQCIGKAKWHDLVFKMSISCVEGCFPFITHVDSDVVVCIAQVKLSKDFGT</sequence>
<reference evidence="2" key="1">
    <citation type="journal article" date="2017" name="Genome Biol.">
        <title>Comparative genomics reveals high biological diversity and specific adaptations in the industrially and medically important fungal genus Aspergillus.</title>
        <authorList>
            <person name="de Vries R.P."/>
            <person name="Riley R."/>
            <person name="Wiebenga A."/>
            <person name="Aguilar-Osorio G."/>
            <person name="Amillis S."/>
            <person name="Uchima C.A."/>
            <person name="Anderluh G."/>
            <person name="Asadollahi M."/>
            <person name="Askin M."/>
            <person name="Barry K."/>
            <person name="Battaglia E."/>
            <person name="Bayram O."/>
            <person name="Benocci T."/>
            <person name="Braus-Stromeyer S.A."/>
            <person name="Caldana C."/>
            <person name="Canovas D."/>
            <person name="Cerqueira G.C."/>
            <person name="Chen F."/>
            <person name="Chen W."/>
            <person name="Choi C."/>
            <person name="Clum A."/>
            <person name="Dos Santos R.A."/>
            <person name="Damasio A.R."/>
            <person name="Diallinas G."/>
            <person name="Emri T."/>
            <person name="Fekete E."/>
            <person name="Flipphi M."/>
            <person name="Freyberg S."/>
            <person name="Gallo A."/>
            <person name="Gournas C."/>
            <person name="Habgood R."/>
            <person name="Hainaut M."/>
            <person name="Harispe M.L."/>
            <person name="Henrissat B."/>
            <person name="Hilden K.S."/>
            <person name="Hope R."/>
            <person name="Hossain A."/>
            <person name="Karabika E."/>
            <person name="Karaffa L."/>
            <person name="Karanyi Z."/>
            <person name="Krasevec N."/>
            <person name="Kuo A."/>
            <person name="Kusch H."/>
            <person name="LaButti K."/>
            <person name="Lagendijk E.L."/>
            <person name="Lapidus A."/>
            <person name="Levasseur A."/>
            <person name="Lindquist E."/>
            <person name="Lipzen A."/>
            <person name="Logrieco A.F."/>
            <person name="MacCabe A."/>
            <person name="Maekelae M.R."/>
            <person name="Malavazi I."/>
            <person name="Melin P."/>
            <person name="Meyer V."/>
            <person name="Mielnichuk N."/>
            <person name="Miskei M."/>
            <person name="Molnar A.P."/>
            <person name="Mule G."/>
            <person name="Ngan C.Y."/>
            <person name="Orejas M."/>
            <person name="Orosz E."/>
            <person name="Ouedraogo J.P."/>
            <person name="Overkamp K.M."/>
            <person name="Park H.-S."/>
            <person name="Perrone G."/>
            <person name="Piumi F."/>
            <person name="Punt P.J."/>
            <person name="Ram A.F."/>
            <person name="Ramon A."/>
            <person name="Rauscher S."/>
            <person name="Record E."/>
            <person name="Riano-Pachon D.M."/>
            <person name="Robert V."/>
            <person name="Roehrig J."/>
            <person name="Ruller R."/>
            <person name="Salamov A."/>
            <person name="Salih N.S."/>
            <person name="Samson R.A."/>
            <person name="Sandor E."/>
            <person name="Sanguinetti M."/>
            <person name="Schuetze T."/>
            <person name="Sepcic K."/>
            <person name="Shelest E."/>
            <person name="Sherlock G."/>
            <person name="Sophianopoulou V."/>
            <person name="Squina F.M."/>
            <person name="Sun H."/>
            <person name="Susca A."/>
            <person name="Todd R.B."/>
            <person name="Tsang A."/>
            <person name="Unkles S.E."/>
            <person name="van de Wiele N."/>
            <person name="van Rossen-Uffink D."/>
            <person name="Oliveira J.V."/>
            <person name="Vesth T.C."/>
            <person name="Visser J."/>
            <person name="Yu J.-H."/>
            <person name="Zhou M."/>
            <person name="Andersen M.R."/>
            <person name="Archer D.B."/>
            <person name="Baker S.E."/>
            <person name="Benoit I."/>
            <person name="Brakhage A.A."/>
            <person name="Braus G.H."/>
            <person name="Fischer R."/>
            <person name="Frisvad J.C."/>
            <person name="Goldman G.H."/>
            <person name="Houbraken J."/>
            <person name="Oakley B."/>
            <person name="Pocsi I."/>
            <person name="Scazzocchio C."/>
            <person name="Seiboth B."/>
            <person name="vanKuyk P.A."/>
            <person name="Wortman J."/>
            <person name="Dyer P.S."/>
            <person name="Grigoriev I.V."/>
        </authorList>
    </citation>
    <scope>NUCLEOTIDE SEQUENCE [LARGE SCALE GENOMIC DNA]</scope>
    <source>
        <strain evidence="2">CBS 516.65</strain>
    </source>
</reference>
<gene>
    <name evidence="1" type="ORF">ASPGLDRAFT_138887</name>
</gene>
<dbReference type="Proteomes" id="UP000184300">
    <property type="component" value="Unassembled WGS sequence"/>
</dbReference>
<dbReference type="VEuPathDB" id="FungiDB:ASPGLDRAFT_138887"/>
<dbReference type="RefSeq" id="XP_022395149.1">
    <property type="nucleotide sequence ID" value="XM_022541657.1"/>
</dbReference>